<gene>
    <name evidence="1" type="ORF">DAETH_17830</name>
</gene>
<evidence type="ECO:0000313" key="2">
    <source>
        <dbReference type="Proteomes" id="UP001064971"/>
    </source>
</evidence>
<reference evidence="1" key="1">
    <citation type="submission" date="2022-07" db="EMBL/GenBank/DDBJ databases">
        <title>Complete Genome Sequence of the Radioresistant Bacterium Deinococcus aetherius ST0316, Isolated from the Air Dust collected in Lower Stratosphere above Japan.</title>
        <authorList>
            <person name="Satoh K."/>
            <person name="Hagiwara K."/>
            <person name="Katsumata K."/>
            <person name="Kubo A."/>
            <person name="Yokobori S."/>
            <person name="Yamagishi A."/>
            <person name="Oono Y."/>
            <person name="Narumi I."/>
        </authorList>
    </citation>
    <scope>NUCLEOTIDE SEQUENCE</scope>
    <source>
        <strain evidence="1">ST0316</strain>
    </source>
</reference>
<sequence>MFRLIGKLRAVPGARDDLLLAGLEEMPGCQGYVVARDLADLDGP</sequence>
<accession>A0ABM8ADW8</accession>
<protein>
    <recommendedName>
        <fullName evidence="3">Antibiotic biosynthesis monooxygenase</fullName>
    </recommendedName>
</protein>
<keyword evidence="2" id="KW-1185">Reference proteome</keyword>
<name>A0ABM8ADW8_9DEIO</name>
<dbReference type="EMBL" id="AP026560">
    <property type="protein sequence ID" value="BDP41814.1"/>
    <property type="molecule type" value="Genomic_DNA"/>
</dbReference>
<dbReference type="Proteomes" id="UP001064971">
    <property type="component" value="Chromosome"/>
</dbReference>
<proteinExistence type="predicted"/>
<organism evidence="1 2">
    <name type="scientific">Deinococcus aetherius</name>
    <dbReference type="NCBI Taxonomy" id="200252"/>
    <lineage>
        <taxon>Bacteria</taxon>
        <taxon>Thermotogati</taxon>
        <taxon>Deinococcota</taxon>
        <taxon>Deinococci</taxon>
        <taxon>Deinococcales</taxon>
        <taxon>Deinococcaceae</taxon>
        <taxon>Deinococcus</taxon>
    </lineage>
</organism>
<dbReference type="RefSeq" id="WP_264774541.1">
    <property type="nucleotide sequence ID" value="NZ_AP026560.1"/>
</dbReference>
<evidence type="ECO:0000313" key="1">
    <source>
        <dbReference type="EMBL" id="BDP41814.1"/>
    </source>
</evidence>
<evidence type="ECO:0008006" key="3">
    <source>
        <dbReference type="Google" id="ProtNLM"/>
    </source>
</evidence>